<keyword evidence="4 9" id="KW-0418">Kinase</keyword>
<reference evidence="9 10" key="1">
    <citation type="submission" date="2019-05" db="EMBL/GenBank/DDBJ databases">
        <title>The compact genome of Giardia muris reveals important steps in the evolution of intestinal protozoan parasites.</title>
        <authorList>
            <person name="Xu F."/>
            <person name="Jimenez-Gonzalez A."/>
            <person name="Einarsson E."/>
            <person name="Astvaldsson A."/>
            <person name="Peirasmaki D."/>
            <person name="Eckmann L."/>
            <person name="Andersson J.O."/>
            <person name="Svard S.G."/>
            <person name="Jerlstrom-Hultqvist J."/>
        </authorList>
    </citation>
    <scope>NUCLEOTIDE SEQUENCE [LARGE SCALE GENOMIC DNA]</scope>
    <source>
        <strain evidence="9 10">Roberts-Thomson</strain>
    </source>
</reference>
<sequence length="596" mass="67115">MTVTEKLGEYKELMAIKRGQFGIVHKVEHIATKRVYARKTVRYGSRDQRAVQLLMQEANLLRRLHHVNVLGYHDVIIDEKAKVIYIFTEFCSKGDLYQLIDKHRYPRQNIPEDRLWKIFGQLLLALEYCHSPTKPDFELGEVVIHRDIKPANILVADEDVIKLADFGFSRTFNSSDMLNTQLGTPNYTAPEILSKQPYNEKADIWSLGCVMFHLCSLEFPFMAMNQVELTQNVKNGKRREFPRDVYSKEMEQLVDSMMQLDYRARPSAAELVRHPKFIEHGVITAEYLANDPSKRLGEKDRMIAELKMCLKMKQQEVDNLEDDLSNNREVLDAMAITRAGASPGGGEVVETRSNAEKELQDLRKEYGLAIERLKKLEADNQDLRSQNTQLSSKVIKLEEKLKTLTLAQANVSLDGMTPLMKAVQVQDIEGVKAQITKDAGKKNRKGKTALMLCADSGFVEGAKLLEPYEAGIKMSDGTTALILAAIAGRVEIVRLLKKREGRIQAKQGDTALINAAVTGNTAVVKELIDIEAGLRMTDGRAAIHNAAYKGHLEIVKLLMPYEHSLTDNSGLTPLKYASKGKQTAIVNFINGWTQSQ</sequence>
<evidence type="ECO:0000256" key="6">
    <source>
        <dbReference type="PROSITE-ProRule" id="PRU00023"/>
    </source>
</evidence>
<dbReference type="SUPFAM" id="SSF56112">
    <property type="entry name" value="Protein kinase-like (PK-like)"/>
    <property type="match status" value="1"/>
</dbReference>
<keyword evidence="10" id="KW-1185">Reference proteome</keyword>
<keyword evidence="5" id="KW-0067">ATP-binding</keyword>
<dbReference type="InterPro" id="IPR002110">
    <property type="entry name" value="Ankyrin_rpt"/>
</dbReference>
<name>A0A4Z1SLW5_GIAMU</name>
<dbReference type="SMART" id="SM00220">
    <property type="entry name" value="S_TKc"/>
    <property type="match status" value="1"/>
</dbReference>
<dbReference type="SUPFAM" id="SSF48403">
    <property type="entry name" value="Ankyrin repeat"/>
    <property type="match status" value="1"/>
</dbReference>
<feature type="repeat" description="ANK" evidence="6">
    <location>
        <begin position="476"/>
        <end position="508"/>
    </location>
</feature>
<dbReference type="SMART" id="SM00248">
    <property type="entry name" value="ANK"/>
    <property type="match status" value="5"/>
</dbReference>
<dbReference type="Gene3D" id="1.25.40.20">
    <property type="entry name" value="Ankyrin repeat-containing domain"/>
    <property type="match status" value="1"/>
</dbReference>
<dbReference type="InterPro" id="IPR000719">
    <property type="entry name" value="Prot_kinase_dom"/>
</dbReference>
<evidence type="ECO:0000256" key="4">
    <source>
        <dbReference type="ARBA" id="ARBA00022777"/>
    </source>
</evidence>
<evidence type="ECO:0000256" key="2">
    <source>
        <dbReference type="ARBA" id="ARBA00022679"/>
    </source>
</evidence>
<dbReference type="GO" id="GO:0004674">
    <property type="term" value="F:protein serine/threonine kinase activity"/>
    <property type="evidence" value="ECO:0007669"/>
    <property type="project" value="UniProtKB-EC"/>
</dbReference>
<organism evidence="9 10">
    <name type="scientific">Giardia muris</name>
    <dbReference type="NCBI Taxonomy" id="5742"/>
    <lineage>
        <taxon>Eukaryota</taxon>
        <taxon>Metamonada</taxon>
        <taxon>Diplomonadida</taxon>
        <taxon>Hexamitidae</taxon>
        <taxon>Giardiinae</taxon>
        <taxon>Giardia</taxon>
    </lineage>
</organism>
<dbReference type="PROSITE" id="PS00108">
    <property type="entry name" value="PROTEIN_KINASE_ST"/>
    <property type="match status" value="1"/>
</dbReference>
<dbReference type="InterPro" id="IPR011009">
    <property type="entry name" value="Kinase-like_dom_sf"/>
</dbReference>
<comment type="caution">
    <text evidence="9">The sequence shown here is derived from an EMBL/GenBank/DDBJ whole genome shotgun (WGS) entry which is preliminary data.</text>
</comment>
<dbReference type="VEuPathDB" id="GiardiaDB:GMRT_13142"/>
<evidence type="ECO:0000256" key="1">
    <source>
        <dbReference type="ARBA" id="ARBA00012513"/>
    </source>
</evidence>
<dbReference type="EC" id="2.7.11.1" evidence="1"/>
<dbReference type="InterPro" id="IPR050660">
    <property type="entry name" value="NEK_Ser/Thr_kinase"/>
</dbReference>
<dbReference type="PANTHER" id="PTHR43671:SF13">
    <property type="entry name" value="SERINE_THREONINE-PROTEIN KINASE NEK2"/>
    <property type="match status" value="1"/>
</dbReference>
<evidence type="ECO:0000313" key="10">
    <source>
        <dbReference type="Proteomes" id="UP000315496"/>
    </source>
</evidence>
<dbReference type="EMBL" id="VDLU01000005">
    <property type="protein sequence ID" value="TNJ26662.1"/>
    <property type="molecule type" value="Genomic_DNA"/>
</dbReference>
<feature type="repeat" description="ANK" evidence="6">
    <location>
        <begin position="507"/>
        <end position="539"/>
    </location>
</feature>
<gene>
    <name evidence="9" type="ORF">GMRT_13142</name>
</gene>
<dbReference type="PROSITE" id="PS50011">
    <property type="entry name" value="PROTEIN_KINASE_DOM"/>
    <property type="match status" value="1"/>
</dbReference>
<evidence type="ECO:0000256" key="3">
    <source>
        <dbReference type="ARBA" id="ARBA00022741"/>
    </source>
</evidence>
<dbReference type="PROSITE" id="PS50297">
    <property type="entry name" value="ANK_REP_REGION"/>
    <property type="match status" value="1"/>
</dbReference>
<feature type="coiled-coil region" evidence="7">
    <location>
        <begin position="303"/>
        <end position="407"/>
    </location>
</feature>
<dbReference type="Gene3D" id="1.10.510.10">
    <property type="entry name" value="Transferase(Phosphotransferase) domain 1"/>
    <property type="match status" value="1"/>
</dbReference>
<dbReference type="PROSITE" id="PS50088">
    <property type="entry name" value="ANK_REPEAT"/>
    <property type="match status" value="3"/>
</dbReference>
<dbReference type="Proteomes" id="UP000315496">
    <property type="component" value="Chromosome 5"/>
</dbReference>
<evidence type="ECO:0000256" key="5">
    <source>
        <dbReference type="ARBA" id="ARBA00022840"/>
    </source>
</evidence>
<evidence type="ECO:0000313" key="9">
    <source>
        <dbReference type="EMBL" id="TNJ26662.1"/>
    </source>
</evidence>
<feature type="domain" description="Protein kinase" evidence="8">
    <location>
        <begin position="10"/>
        <end position="277"/>
    </location>
</feature>
<dbReference type="Pfam" id="PF12796">
    <property type="entry name" value="Ank_2"/>
    <property type="match status" value="2"/>
</dbReference>
<evidence type="ECO:0000259" key="8">
    <source>
        <dbReference type="PROSITE" id="PS50011"/>
    </source>
</evidence>
<dbReference type="Pfam" id="PF00069">
    <property type="entry name" value="Pkinase"/>
    <property type="match status" value="1"/>
</dbReference>
<dbReference type="InterPro" id="IPR008271">
    <property type="entry name" value="Ser/Thr_kinase_AS"/>
</dbReference>
<keyword evidence="6" id="KW-0040">ANK repeat</keyword>
<dbReference type="AlphaFoldDB" id="A0A4Z1SLW5"/>
<dbReference type="GO" id="GO:0005524">
    <property type="term" value="F:ATP binding"/>
    <property type="evidence" value="ECO:0007669"/>
    <property type="project" value="UniProtKB-KW"/>
</dbReference>
<dbReference type="Pfam" id="PF00023">
    <property type="entry name" value="Ank"/>
    <property type="match status" value="1"/>
</dbReference>
<keyword evidence="7" id="KW-0175">Coiled coil</keyword>
<dbReference type="OrthoDB" id="10250725at2759"/>
<keyword evidence="2" id="KW-0808">Transferase</keyword>
<proteinExistence type="predicted"/>
<accession>A0A4Z1SLW5</accession>
<feature type="repeat" description="ANK" evidence="6">
    <location>
        <begin position="538"/>
        <end position="559"/>
    </location>
</feature>
<evidence type="ECO:0000256" key="7">
    <source>
        <dbReference type="SAM" id="Coils"/>
    </source>
</evidence>
<protein>
    <recommendedName>
        <fullName evidence="1">non-specific serine/threonine protein kinase</fullName>
        <ecNumber evidence="1">2.7.11.1</ecNumber>
    </recommendedName>
</protein>
<keyword evidence="3" id="KW-0547">Nucleotide-binding</keyword>
<dbReference type="PANTHER" id="PTHR43671">
    <property type="entry name" value="SERINE/THREONINE-PROTEIN KINASE NEK"/>
    <property type="match status" value="1"/>
</dbReference>
<dbReference type="InterPro" id="IPR036770">
    <property type="entry name" value="Ankyrin_rpt-contain_sf"/>
</dbReference>